<name>A0A0V1CZY0_TRIBR</name>
<accession>A0A0V1CZY0</accession>
<gene>
    <name evidence="1" type="ORF">T03_14774</name>
</gene>
<reference evidence="1 2" key="1">
    <citation type="submission" date="2015-01" db="EMBL/GenBank/DDBJ databases">
        <title>Evolution of Trichinella species and genotypes.</title>
        <authorList>
            <person name="Korhonen P.K."/>
            <person name="Edoardo P."/>
            <person name="Giuseppe L.R."/>
            <person name="Gasser R.B."/>
        </authorList>
    </citation>
    <scope>NUCLEOTIDE SEQUENCE [LARGE SCALE GENOMIC DNA]</scope>
    <source>
        <strain evidence="1">ISS120</strain>
    </source>
</reference>
<comment type="caution">
    <text evidence="1">The sequence shown here is derived from an EMBL/GenBank/DDBJ whole genome shotgun (WGS) entry which is preliminary data.</text>
</comment>
<dbReference type="Proteomes" id="UP000054653">
    <property type="component" value="Unassembled WGS sequence"/>
</dbReference>
<dbReference type="EMBL" id="JYDI01000065">
    <property type="protein sequence ID" value="KRY54733.1"/>
    <property type="molecule type" value="Genomic_DNA"/>
</dbReference>
<sequence>MLTIYIPRNLLKFDYSFMPFLASHLRDWCSSVLLGFESSVNLYRPFRNSARLFLSLCFSHAYRAICLIYSRSTRELCQSVIF</sequence>
<dbReference type="AlphaFoldDB" id="A0A0V1CZY0"/>
<organism evidence="1 2">
    <name type="scientific">Trichinella britovi</name>
    <name type="common">Parasitic roundworm</name>
    <dbReference type="NCBI Taxonomy" id="45882"/>
    <lineage>
        <taxon>Eukaryota</taxon>
        <taxon>Metazoa</taxon>
        <taxon>Ecdysozoa</taxon>
        <taxon>Nematoda</taxon>
        <taxon>Enoplea</taxon>
        <taxon>Dorylaimia</taxon>
        <taxon>Trichinellida</taxon>
        <taxon>Trichinellidae</taxon>
        <taxon>Trichinella</taxon>
    </lineage>
</organism>
<proteinExistence type="predicted"/>
<evidence type="ECO:0000313" key="1">
    <source>
        <dbReference type="EMBL" id="KRY54733.1"/>
    </source>
</evidence>
<protein>
    <submittedName>
        <fullName evidence="1">Uncharacterized protein</fullName>
    </submittedName>
</protein>
<evidence type="ECO:0000313" key="2">
    <source>
        <dbReference type="Proteomes" id="UP000054653"/>
    </source>
</evidence>
<keyword evidence="2" id="KW-1185">Reference proteome</keyword>